<dbReference type="InterPro" id="IPR036388">
    <property type="entry name" value="WH-like_DNA-bd_sf"/>
</dbReference>
<dbReference type="SUPFAM" id="SSF46785">
    <property type="entry name" value="Winged helix' DNA-binding domain"/>
    <property type="match status" value="1"/>
</dbReference>
<keyword evidence="2" id="KW-0663">Pyridoxal phosphate</keyword>
<organism evidence="7 8">
    <name type="scientific">Rhizobium rhizogenes NBRC 13257</name>
    <dbReference type="NCBI Taxonomy" id="1220581"/>
    <lineage>
        <taxon>Bacteria</taxon>
        <taxon>Pseudomonadati</taxon>
        <taxon>Pseudomonadota</taxon>
        <taxon>Alphaproteobacteria</taxon>
        <taxon>Hyphomicrobiales</taxon>
        <taxon>Rhizobiaceae</taxon>
        <taxon>Rhizobium/Agrobacterium group</taxon>
        <taxon>Rhizobium</taxon>
    </lineage>
</organism>
<dbReference type="PROSITE" id="PS50949">
    <property type="entry name" value="HTH_GNTR"/>
    <property type="match status" value="1"/>
</dbReference>
<dbReference type="InterPro" id="IPR004839">
    <property type="entry name" value="Aminotransferase_I/II_large"/>
</dbReference>
<dbReference type="GO" id="GO:0003677">
    <property type="term" value="F:DNA binding"/>
    <property type="evidence" value="ECO:0007669"/>
    <property type="project" value="UniProtKB-KW"/>
</dbReference>
<dbReference type="InterPro" id="IPR051446">
    <property type="entry name" value="HTH_trans_reg/aminotransferase"/>
</dbReference>
<dbReference type="Proteomes" id="UP000026941">
    <property type="component" value="Unassembled WGS sequence"/>
</dbReference>
<evidence type="ECO:0000313" key="8">
    <source>
        <dbReference type="Proteomes" id="UP000026941"/>
    </source>
</evidence>
<keyword evidence="3" id="KW-0805">Transcription regulation</keyword>
<protein>
    <submittedName>
        <fullName evidence="7">GntR family transcriptional regulator</fullName>
    </submittedName>
</protein>
<dbReference type="InterPro" id="IPR015424">
    <property type="entry name" value="PyrdxlP-dep_Trfase"/>
</dbReference>
<evidence type="ECO:0000256" key="3">
    <source>
        <dbReference type="ARBA" id="ARBA00023015"/>
    </source>
</evidence>
<dbReference type="EMBL" id="BAYX01000005">
    <property type="protein sequence ID" value="GAJ92992.1"/>
    <property type="molecule type" value="Genomic_DNA"/>
</dbReference>
<dbReference type="AlphaFoldDB" id="A0AA87Q7K5"/>
<keyword evidence="4" id="KW-0238">DNA-binding</keyword>
<dbReference type="InterPro" id="IPR036390">
    <property type="entry name" value="WH_DNA-bd_sf"/>
</dbReference>
<evidence type="ECO:0000256" key="5">
    <source>
        <dbReference type="ARBA" id="ARBA00023163"/>
    </source>
</evidence>
<dbReference type="SUPFAM" id="SSF53383">
    <property type="entry name" value="PLP-dependent transferases"/>
    <property type="match status" value="1"/>
</dbReference>
<proteinExistence type="inferred from homology"/>
<dbReference type="Pfam" id="PF00392">
    <property type="entry name" value="GntR"/>
    <property type="match status" value="1"/>
</dbReference>
<dbReference type="Pfam" id="PF00155">
    <property type="entry name" value="Aminotran_1_2"/>
    <property type="match status" value="1"/>
</dbReference>
<accession>A0AA87Q7K5</accession>
<dbReference type="InterPro" id="IPR015421">
    <property type="entry name" value="PyrdxlP-dep_Trfase_major"/>
</dbReference>
<evidence type="ECO:0000256" key="4">
    <source>
        <dbReference type="ARBA" id="ARBA00023125"/>
    </source>
</evidence>
<keyword evidence="5" id="KW-0804">Transcription</keyword>
<sequence length="462" mass="50533">MFKYNRSNVITLLNIKYGAEMSEDKNAGWFAEKLSDRTIRGIAIGTSALIRAGALPVGTKLPPIRDLAFALGISPATISEAWSELRRQKIISGRGRNGTWVSGDRFVAKPARLASNGHYGEDVLDLTAAVPDVSLLPKLAEAMAYGASAENLNSYERNRILPELEAAMRKTWPYEPEAFLATNGGYNAVYTLAHALIAPGETVAIEDPTGMRLLDIFEDRGTRIIPVQCDSEGPLPSSLQAAMEHRPVAFIFQPRLHSVTGQTISRQRMDALERILRDTDTLIVEDDGMGDISAAPRHSLGHRFPDRVIHIFSFSKTHGPDLRLAVLSSSRAIIEQIQSYRSFSAGWTSRILQAATAWLLRDEATQDTLHQARAIYQTRRDNLIGALRDRGVDAAQGHGLCAWIPVSSEPFAMVTLAARGIAVHPGAKFSNLPSNHLRIATATLTDRCEEVASSIALSAVYD</sequence>
<name>A0AA87Q7K5_RHIRH</name>
<gene>
    <name evidence="7" type="ORF">RRH01S_05_00640</name>
</gene>
<dbReference type="PANTHER" id="PTHR46577">
    <property type="entry name" value="HTH-TYPE TRANSCRIPTIONAL REGULATORY PROTEIN GABR"/>
    <property type="match status" value="1"/>
</dbReference>
<dbReference type="GO" id="GO:0003700">
    <property type="term" value="F:DNA-binding transcription factor activity"/>
    <property type="evidence" value="ECO:0007669"/>
    <property type="project" value="InterPro"/>
</dbReference>
<dbReference type="GO" id="GO:0030170">
    <property type="term" value="F:pyridoxal phosphate binding"/>
    <property type="evidence" value="ECO:0007669"/>
    <property type="project" value="InterPro"/>
</dbReference>
<dbReference type="InterPro" id="IPR000524">
    <property type="entry name" value="Tscrpt_reg_HTH_GntR"/>
</dbReference>
<dbReference type="PANTHER" id="PTHR46577:SF1">
    <property type="entry name" value="HTH-TYPE TRANSCRIPTIONAL REGULATORY PROTEIN GABR"/>
    <property type="match status" value="1"/>
</dbReference>
<dbReference type="Gene3D" id="3.40.640.10">
    <property type="entry name" value="Type I PLP-dependent aspartate aminotransferase-like (Major domain)"/>
    <property type="match status" value="1"/>
</dbReference>
<evidence type="ECO:0000256" key="2">
    <source>
        <dbReference type="ARBA" id="ARBA00022898"/>
    </source>
</evidence>
<dbReference type="Gene3D" id="1.10.10.10">
    <property type="entry name" value="Winged helix-like DNA-binding domain superfamily/Winged helix DNA-binding domain"/>
    <property type="match status" value="1"/>
</dbReference>
<reference evidence="7 8" key="1">
    <citation type="submission" date="2014-05" db="EMBL/GenBank/DDBJ databases">
        <title>Whole genome shotgun sequence of Rhizobium rhizogenes NBRC 13257.</title>
        <authorList>
            <person name="Katano-Makiyama Y."/>
            <person name="Hosoyama A."/>
            <person name="Hashimoto M."/>
            <person name="Hosoyama Y."/>
            <person name="Noguchi M."/>
            <person name="Tsuchikane K."/>
            <person name="Kimura A."/>
            <person name="Ohji S."/>
            <person name="Ichikawa N."/>
            <person name="Yamazoe A."/>
            <person name="Fujita N."/>
        </authorList>
    </citation>
    <scope>NUCLEOTIDE SEQUENCE [LARGE SCALE GENOMIC DNA]</scope>
    <source>
        <strain evidence="7 8">NBRC 13257</strain>
    </source>
</reference>
<evidence type="ECO:0000256" key="1">
    <source>
        <dbReference type="ARBA" id="ARBA00005384"/>
    </source>
</evidence>
<comment type="caution">
    <text evidence="7">The sequence shown here is derived from an EMBL/GenBank/DDBJ whole genome shotgun (WGS) entry which is preliminary data.</text>
</comment>
<evidence type="ECO:0000313" key="7">
    <source>
        <dbReference type="EMBL" id="GAJ92992.1"/>
    </source>
</evidence>
<feature type="domain" description="HTH gntR-type" evidence="6">
    <location>
        <begin position="36"/>
        <end position="104"/>
    </location>
</feature>
<comment type="similarity">
    <text evidence="1">In the C-terminal section; belongs to the class-I pyridoxal-phosphate-dependent aminotransferase family.</text>
</comment>
<dbReference type="CDD" id="cd00609">
    <property type="entry name" value="AAT_like"/>
    <property type="match status" value="1"/>
</dbReference>
<evidence type="ECO:0000259" key="6">
    <source>
        <dbReference type="PROSITE" id="PS50949"/>
    </source>
</evidence>
<dbReference type="SMART" id="SM00345">
    <property type="entry name" value="HTH_GNTR"/>
    <property type="match status" value="1"/>
</dbReference>